<proteinExistence type="predicted"/>
<dbReference type="Proteomes" id="UP000000628">
    <property type="component" value="Chromosome"/>
</dbReference>
<name>C7R2T9_JONDD</name>
<dbReference type="RefSeq" id="WP_015771189.1">
    <property type="nucleotide sequence ID" value="NC_013174.1"/>
</dbReference>
<feature type="region of interest" description="Disordered" evidence="1">
    <location>
        <begin position="1"/>
        <end position="59"/>
    </location>
</feature>
<evidence type="ECO:0000313" key="2">
    <source>
        <dbReference type="EMBL" id="ACV08561.1"/>
    </source>
</evidence>
<gene>
    <name evidence="2" type="ordered locus">Jden_0900</name>
</gene>
<dbReference type="EMBL" id="CP001706">
    <property type="protein sequence ID" value="ACV08561.1"/>
    <property type="molecule type" value="Genomic_DNA"/>
</dbReference>
<reference evidence="2 3" key="1">
    <citation type="journal article" date="2009" name="Stand. Genomic Sci.">
        <title>Complete genome sequence of Jonesia denitrificans type strain (Prevot 55134).</title>
        <authorList>
            <person name="Pukall R."/>
            <person name="Gehrich-Schroter G."/>
            <person name="Lapidus A."/>
            <person name="Nolan M."/>
            <person name="Glavina Del Rio T."/>
            <person name="Lucas S."/>
            <person name="Chen F."/>
            <person name="Tice H."/>
            <person name="Pitluck S."/>
            <person name="Cheng J.F."/>
            <person name="Copeland A."/>
            <person name="Saunders E."/>
            <person name="Brettin T."/>
            <person name="Detter J.C."/>
            <person name="Bruce D."/>
            <person name="Goodwin L."/>
            <person name="Pati A."/>
            <person name="Ivanova N."/>
            <person name="Mavromatis K."/>
            <person name="Ovchinnikova G."/>
            <person name="Chen A."/>
            <person name="Palaniappan K."/>
            <person name="Land M."/>
            <person name="Hauser L."/>
            <person name="Chang Y.J."/>
            <person name="Jeffries C.D."/>
            <person name="Chain P."/>
            <person name="Goker M."/>
            <person name="Bristow J."/>
            <person name="Eisen J.A."/>
            <person name="Markowitz V."/>
            <person name="Hugenholtz P."/>
            <person name="Kyrpides N.C."/>
            <person name="Klenk H.P."/>
            <person name="Han C."/>
        </authorList>
    </citation>
    <scope>NUCLEOTIDE SEQUENCE [LARGE SCALE GENOMIC DNA]</scope>
    <source>
        <strain evidence="3">ATCC 14870 / DSM 20603 / BCRC 15368 / CIP 55.134 / JCM 11481 / NBRC 15587 / NCTC 10816 / Prevot 55134</strain>
    </source>
</reference>
<accession>C7R2T9</accession>
<dbReference type="AlphaFoldDB" id="C7R2T9"/>
<organism evidence="2 3">
    <name type="scientific">Jonesia denitrificans (strain ATCC 14870 / DSM 20603 / BCRC 15368 / CIP 55.134 / JCM 11481 / NBRC 15587 / NCTC 10816 / Prevot 55134)</name>
    <name type="common">Listeria denitrificans</name>
    <dbReference type="NCBI Taxonomy" id="471856"/>
    <lineage>
        <taxon>Bacteria</taxon>
        <taxon>Bacillati</taxon>
        <taxon>Actinomycetota</taxon>
        <taxon>Actinomycetes</taxon>
        <taxon>Micrococcales</taxon>
        <taxon>Jonesiaceae</taxon>
        <taxon>Jonesia</taxon>
    </lineage>
</organism>
<dbReference type="HOGENOM" id="CLU_2954358_0_0_11"/>
<keyword evidence="3" id="KW-1185">Reference proteome</keyword>
<evidence type="ECO:0000256" key="1">
    <source>
        <dbReference type="SAM" id="MobiDB-lite"/>
    </source>
</evidence>
<feature type="compositionally biased region" description="Basic and acidic residues" evidence="1">
    <location>
        <begin position="35"/>
        <end position="53"/>
    </location>
</feature>
<dbReference type="KEGG" id="jde:Jden_0900"/>
<sequence length="59" mass="6458">MLPNEPRDVHSAEEAPDMVPLDGRDGQPVEQGGQDDPRTLDANDPLKDPHVVVDDDTQL</sequence>
<feature type="compositionally biased region" description="Basic and acidic residues" evidence="1">
    <location>
        <begin position="1"/>
        <end position="13"/>
    </location>
</feature>
<dbReference type="OrthoDB" id="4954967at2"/>
<evidence type="ECO:0000313" key="3">
    <source>
        <dbReference type="Proteomes" id="UP000000628"/>
    </source>
</evidence>
<protein>
    <submittedName>
        <fullName evidence="2">Uncharacterized protein</fullName>
    </submittedName>
</protein>